<keyword evidence="5 7" id="KW-0067">ATP-binding</keyword>
<dbReference type="RefSeq" id="WP_150679266.1">
    <property type="nucleotide sequence ID" value="NZ_CABPSK010000002.1"/>
</dbReference>
<dbReference type="GO" id="GO:0005524">
    <property type="term" value="F:ATP binding"/>
    <property type="evidence" value="ECO:0007669"/>
    <property type="project" value="UniProtKB-UniRule"/>
</dbReference>
<accession>A0A5E4U8I9</accession>
<evidence type="ECO:0000259" key="10">
    <source>
        <dbReference type="PROSITE" id="PS51192"/>
    </source>
</evidence>
<dbReference type="InterPro" id="IPR001650">
    <property type="entry name" value="Helicase_C-like"/>
</dbReference>
<evidence type="ECO:0000256" key="2">
    <source>
        <dbReference type="ARBA" id="ARBA00022741"/>
    </source>
</evidence>
<keyword evidence="2 7" id="KW-0547">Nucleotide-binding</keyword>
<keyword evidence="14" id="KW-1185">Reference proteome</keyword>
<dbReference type="GO" id="GO:0003724">
    <property type="term" value="F:RNA helicase activity"/>
    <property type="evidence" value="ECO:0007669"/>
    <property type="project" value="UniProtKB-UniRule"/>
</dbReference>
<dbReference type="OrthoDB" id="5297934at2"/>
<feature type="domain" description="Helicase C-terminal" evidence="11">
    <location>
        <begin position="233"/>
        <end position="383"/>
    </location>
</feature>
<dbReference type="GO" id="GO:0042255">
    <property type="term" value="P:ribosome assembly"/>
    <property type="evidence" value="ECO:0007669"/>
    <property type="project" value="InterPro"/>
</dbReference>
<dbReference type="SMART" id="SM00487">
    <property type="entry name" value="DEXDc"/>
    <property type="match status" value="1"/>
</dbReference>
<evidence type="ECO:0000256" key="6">
    <source>
        <dbReference type="ARBA" id="ARBA00047984"/>
    </source>
</evidence>
<evidence type="ECO:0000256" key="1">
    <source>
        <dbReference type="ARBA" id="ARBA00022490"/>
    </source>
</evidence>
<comment type="function">
    <text evidence="7">DEAD-box RNA helicase involved in ribosome assembly. Has RNA-dependent ATPase activity and unwinds double-stranded RNA.</text>
</comment>
<dbReference type="PANTHER" id="PTHR47959">
    <property type="entry name" value="ATP-DEPENDENT RNA HELICASE RHLE-RELATED"/>
    <property type="match status" value="1"/>
</dbReference>
<dbReference type="Pfam" id="PF00271">
    <property type="entry name" value="Helicase_C"/>
    <property type="match status" value="1"/>
</dbReference>
<dbReference type="GO" id="GO:0009266">
    <property type="term" value="P:response to temperature stimulus"/>
    <property type="evidence" value="ECO:0007669"/>
    <property type="project" value="UniProtKB-ARBA"/>
</dbReference>
<dbReference type="SMART" id="SM00490">
    <property type="entry name" value="HELICc"/>
    <property type="match status" value="1"/>
</dbReference>
<dbReference type="Gene3D" id="3.40.50.300">
    <property type="entry name" value="P-loop containing nucleotide triphosphate hydrolases"/>
    <property type="match status" value="2"/>
</dbReference>
<evidence type="ECO:0000256" key="8">
    <source>
        <dbReference type="PROSITE-ProRule" id="PRU00552"/>
    </source>
</evidence>
<evidence type="ECO:0000256" key="9">
    <source>
        <dbReference type="SAM" id="MobiDB-lite"/>
    </source>
</evidence>
<protein>
    <recommendedName>
        <fullName evidence="7">ATP-dependent RNA helicase RhlE</fullName>
        <ecNumber evidence="7">3.6.4.13</ecNumber>
    </recommendedName>
</protein>
<proteinExistence type="inferred from homology"/>
<evidence type="ECO:0000313" key="13">
    <source>
        <dbReference type="EMBL" id="VVD96360.1"/>
    </source>
</evidence>
<dbReference type="PROSITE" id="PS51192">
    <property type="entry name" value="HELICASE_ATP_BIND_1"/>
    <property type="match status" value="1"/>
</dbReference>
<dbReference type="EC" id="3.6.4.13" evidence="7"/>
<comment type="subcellular location">
    <subcellularLocation>
        <location evidence="7">Cytoplasm</location>
    </subcellularLocation>
</comment>
<dbReference type="InterPro" id="IPR050079">
    <property type="entry name" value="DEAD_box_RNA_helicase"/>
</dbReference>
<dbReference type="InterPro" id="IPR011545">
    <property type="entry name" value="DEAD/DEAH_box_helicase_dom"/>
</dbReference>
<dbReference type="InterPro" id="IPR014014">
    <property type="entry name" value="RNA_helicase_DEAD_Q_motif"/>
</dbReference>
<reference evidence="13 14" key="1">
    <citation type="submission" date="2019-08" db="EMBL/GenBank/DDBJ databases">
        <authorList>
            <person name="Peeters C."/>
        </authorList>
    </citation>
    <scope>NUCLEOTIDE SEQUENCE [LARGE SCALE GENOMIC DNA]</scope>
    <source>
        <strain evidence="13 14">LMG 31114</strain>
    </source>
</reference>
<name>A0A5E4U8I9_9BURK</name>
<dbReference type="PROSITE" id="PS51194">
    <property type="entry name" value="HELICASE_CTER"/>
    <property type="match status" value="1"/>
</dbReference>
<dbReference type="HAMAP" id="MF_00968">
    <property type="entry name" value="DEAD_helicase_RhlE"/>
    <property type="match status" value="1"/>
</dbReference>
<feature type="compositionally biased region" description="Gly residues" evidence="9">
    <location>
        <begin position="477"/>
        <end position="495"/>
    </location>
</feature>
<dbReference type="Proteomes" id="UP000366945">
    <property type="component" value="Unassembled WGS sequence"/>
</dbReference>
<dbReference type="InterPro" id="IPR028622">
    <property type="entry name" value="DEAD_helicase_RhlE"/>
</dbReference>
<dbReference type="InterPro" id="IPR014001">
    <property type="entry name" value="Helicase_ATP-bd"/>
</dbReference>
<feature type="short sequence motif" description="Q motif" evidence="8">
    <location>
        <begin position="1"/>
        <end position="29"/>
    </location>
</feature>
<evidence type="ECO:0000259" key="11">
    <source>
        <dbReference type="PROSITE" id="PS51194"/>
    </source>
</evidence>
<sequence length="582" mass="61457">MSFETLGLSADILRAVGDLGYTQPTPIQQQAIPAVLQGGDLLAGAQTGTGKTAGFTLPILQMLSSRAAPAAANGKRRVRALVLTPTRELAAQVEESVTQYGKYLKLNSMTVFGGVSMVPQVKQLARGVDILVATPGRLLDHMQQKTVDLSGVEILVLDEADRMLDMGFIRDIRRVLAVLPAKRQNLLFSATFSDEIKQLADGLLKSPALIEVARRNTTAETVAQKIHPVDRDRKRELLEHLVREHNWFQVLVFTRTKHGANRLAEQLTKGGVPALAIHGNKSQGARTRALAEFKSGTLQVLVATDIAARGIDIDQLPHVVNFDLPEVAEDYVHRIGRTGRAGAQGEAVSLVCVDEHQLLTAIERLIKRTIDREVIPGFEPDPHAVAQPIRKNQPGGRGGAPGGRGGRGDGQSARAPREAREGGRDGNRDGSRDGNRSPRQGGDAGKPRHSADGAGRNGERGEQRNAPRTAVAANGGRNAGANGGRGGNGGNGGFSGNQASQPGKRTGGGGGAGKRVEGQRAAQGAGAGYQGQGRDGRDGRDGQNASRGQGGGERSDFAQRGPRPARRDGVGAALLMGKPKRD</sequence>
<evidence type="ECO:0000256" key="7">
    <source>
        <dbReference type="HAMAP-Rule" id="MF_00968"/>
    </source>
</evidence>
<dbReference type="FunFam" id="3.40.50.300:FF:000468">
    <property type="entry name" value="ATP-dependent RNA helicase RhlE"/>
    <property type="match status" value="1"/>
</dbReference>
<comment type="similarity">
    <text evidence="7">Belongs to the DEAD box helicase family. RhlE subfamily.</text>
</comment>
<evidence type="ECO:0000256" key="3">
    <source>
        <dbReference type="ARBA" id="ARBA00022801"/>
    </source>
</evidence>
<keyword evidence="3 7" id="KW-0378">Hydrolase</keyword>
<organism evidence="13 14">
    <name type="scientific">Pandoraea pneumonica</name>
    <dbReference type="NCBI Taxonomy" id="2508299"/>
    <lineage>
        <taxon>Bacteria</taxon>
        <taxon>Pseudomonadati</taxon>
        <taxon>Pseudomonadota</taxon>
        <taxon>Betaproteobacteria</taxon>
        <taxon>Burkholderiales</taxon>
        <taxon>Burkholderiaceae</taxon>
        <taxon>Pandoraea</taxon>
    </lineage>
</organism>
<dbReference type="EMBL" id="CABPSK010000002">
    <property type="protein sequence ID" value="VVD96360.1"/>
    <property type="molecule type" value="Genomic_DNA"/>
</dbReference>
<dbReference type="InterPro" id="IPR000629">
    <property type="entry name" value="RNA-helicase_DEAD-box_CS"/>
</dbReference>
<dbReference type="GO" id="GO:0005829">
    <property type="term" value="C:cytosol"/>
    <property type="evidence" value="ECO:0007669"/>
    <property type="project" value="TreeGrafter"/>
</dbReference>
<evidence type="ECO:0000313" key="14">
    <source>
        <dbReference type="Proteomes" id="UP000366945"/>
    </source>
</evidence>
<keyword evidence="4 7" id="KW-0347">Helicase</keyword>
<keyword evidence="1 7" id="KW-0963">Cytoplasm</keyword>
<feature type="domain" description="Helicase ATP-binding" evidence="10">
    <location>
        <begin position="32"/>
        <end position="210"/>
    </location>
</feature>
<feature type="compositionally biased region" description="Basic and acidic residues" evidence="9">
    <location>
        <begin position="445"/>
        <end position="465"/>
    </location>
</feature>
<dbReference type="FunFam" id="3.40.50.300:FF:000108">
    <property type="entry name" value="ATP-dependent RNA helicase RhlE"/>
    <property type="match status" value="1"/>
</dbReference>
<evidence type="ECO:0000256" key="4">
    <source>
        <dbReference type="ARBA" id="ARBA00022806"/>
    </source>
</evidence>
<evidence type="ECO:0000259" key="12">
    <source>
        <dbReference type="PROSITE" id="PS51195"/>
    </source>
</evidence>
<keyword evidence="7" id="KW-0690">Ribosome biogenesis</keyword>
<feature type="compositionally biased region" description="Gly residues" evidence="9">
    <location>
        <begin position="395"/>
        <end position="409"/>
    </location>
</feature>
<dbReference type="GO" id="GO:0003676">
    <property type="term" value="F:nucleic acid binding"/>
    <property type="evidence" value="ECO:0007669"/>
    <property type="project" value="InterPro"/>
</dbReference>
<dbReference type="CDD" id="cd00268">
    <property type="entry name" value="DEADc"/>
    <property type="match status" value="1"/>
</dbReference>
<feature type="region of interest" description="Disordered" evidence="9">
    <location>
        <begin position="377"/>
        <end position="582"/>
    </location>
</feature>
<dbReference type="SUPFAM" id="SSF52540">
    <property type="entry name" value="P-loop containing nucleoside triphosphate hydrolases"/>
    <property type="match status" value="1"/>
</dbReference>
<dbReference type="PROSITE" id="PS00039">
    <property type="entry name" value="DEAD_ATP_HELICASE"/>
    <property type="match status" value="1"/>
</dbReference>
<dbReference type="InterPro" id="IPR027417">
    <property type="entry name" value="P-loop_NTPase"/>
</dbReference>
<dbReference type="PANTHER" id="PTHR47959:SF13">
    <property type="entry name" value="ATP-DEPENDENT RNA HELICASE RHLE"/>
    <property type="match status" value="1"/>
</dbReference>
<dbReference type="Pfam" id="PF00270">
    <property type="entry name" value="DEAD"/>
    <property type="match status" value="1"/>
</dbReference>
<dbReference type="PROSITE" id="PS51195">
    <property type="entry name" value="Q_MOTIF"/>
    <property type="match status" value="1"/>
</dbReference>
<feature type="domain" description="DEAD-box RNA helicase Q" evidence="12">
    <location>
        <begin position="1"/>
        <end position="29"/>
    </location>
</feature>
<feature type="compositionally biased region" description="Basic and acidic residues" evidence="9">
    <location>
        <begin position="415"/>
        <end position="436"/>
    </location>
</feature>
<gene>
    <name evidence="7" type="primary">rhlE</name>
    <name evidence="13" type="ORF">PPN31114_01881</name>
</gene>
<comment type="catalytic activity">
    <reaction evidence="6 7">
        <text>ATP + H2O = ADP + phosphate + H(+)</text>
        <dbReference type="Rhea" id="RHEA:13065"/>
        <dbReference type="ChEBI" id="CHEBI:15377"/>
        <dbReference type="ChEBI" id="CHEBI:15378"/>
        <dbReference type="ChEBI" id="CHEBI:30616"/>
        <dbReference type="ChEBI" id="CHEBI:43474"/>
        <dbReference type="ChEBI" id="CHEBI:456216"/>
        <dbReference type="EC" id="3.6.4.13"/>
    </reaction>
</comment>
<dbReference type="CDD" id="cd18787">
    <property type="entry name" value="SF2_C_DEAD"/>
    <property type="match status" value="1"/>
</dbReference>
<dbReference type="AlphaFoldDB" id="A0A5E4U8I9"/>
<dbReference type="GO" id="GO:0016887">
    <property type="term" value="F:ATP hydrolysis activity"/>
    <property type="evidence" value="ECO:0007669"/>
    <property type="project" value="RHEA"/>
</dbReference>
<evidence type="ECO:0000256" key="5">
    <source>
        <dbReference type="ARBA" id="ARBA00022840"/>
    </source>
</evidence>
<dbReference type="GeneID" id="300403925"/>
<dbReference type="InterPro" id="IPR044742">
    <property type="entry name" value="DEAD/DEAH_RhlB"/>
</dbReference>